<name>A0ABQ9XS90_9EUKA</name>
<evidence type="ECO:0000313" key="2">
    <source>
        <dbReference type="Proteomes" id="UP001281761"/>
    </source>
</evidence>
<sequence>MDQHQSSDISCFLLHPTNEIPSLMKATEILRSLTYRVKNNIQMNNDEHDRACQFMQNLRPNGRFKFSIDQLLNHPTNNQNTGDYNILTYLLALISPNFVKLSTESIILLDRILFLTNSVHRVNIARSGFIHTLFACAQSFLMSFIHSSIHTTVLRIINYFISLPRQTNVYSNPLFNINGYSLTIELVLDHVITPCFPYFQHIYSNRYSLSQDTSLGFLRAISSILDLSYEYEVISQAIKSFQMQVIRMSMFYSFEQEQLFQLIIHDILRELDFLVKEDCSSSPAMSETDRRCLREEALSDIIEQRLISGCYHQNEKAIIMRCSLLAFHFGANFGSTTRL</sequence>
<dbReference type="EMBL" id="JARBJD010000091">
    <property type="protein sequence ID" value="KAK2953456.1"/>
    <property type="molecule type" value="Genomic_DNA"/>
</dbReference>
<organism evidence="1 2">
    <name type="scientific">Blattamonas nauphoetae</name>
    <dbReference type="NCBI Taxonomy" id="2049346"/>
    <lineage>
        <taxon>Eukaryota</taxon>
        <taxon>Metamonada</taxon>
        <taxon>Preaxostyla</taxon>
        <taxon>Oxymonadida</taxon>
        <taxon>Blattamonas</taxon>
    </lineage>
</organism>
<evidence type="ECO:0000313" key="1">
    <source>
        <dbReference type="EMBL" id="KAK2953456.1"/>
    </source>
</evidence>
<comment type="caution">
    <text evidence="1">The sequence shown here is derived from an EMBL/GenBank/DDBJ whole genome shotgun (WGS) entry which is preliminary data.</text>
</comment>
<protein>
    <submittedName>
        <fullName evidence="1">Uncharacterized protein</fullName>
    </submittedName>
</protein>
<accession>A0ABQ9XS90</accession>
<dbReference type="Proteomes" id="UP001281761">
    <property type="component" value="Unassembled WGS sequence"/>
</dbReference>
<gene>
    <name evidence="1" type="ORF">BLNAU_11590</name>
</gene>
<keyword evidence="2" id="KW-1185">Reference proteome</keyword>
<proteinExistence type="predicted"/>
<reference evidence="1 2" key="1">
    <citation type="journal article" date="2022" name="bioRxiv">
        <title>Genomics of Preaxostyla Flagellates Illuminates Evolutionary Transitions and the Path Towards Mitochondrial Loss.</title>
        <authorList>
            <person name="Novak L.V.F."/>
            <person name="Treitli S.C."/>
            <person name="Pyrih J."/>
            <person name="Halakuc P."/>
            <person name="Pipaliya S.V."/>
            <person name="Vacek V."/>
            <person name="Brzon O."/>
            <person name="Soukal P."/>
            <person name="Eme L."/>
            <person name="Dacks J.B."/>
            <person name="Karnkowska A."/>
            <person name="Elias M."/>
            <person name="Hampl V."/>
        </authorList>
    </citation>
    <scope>NUCLEOTIDE SEQUENCE [LARGE SCALE GENOMIC DNA]</scope>
    <source>
        <strain evidence="1">NAU3</strain>
        <tissue evidence="1">Gut</tissue>
    </source>
</reference>